<dbReference type="Proteomes" id="UP000594638">
    <property type="component" value="Unassembled WGS sequence"/>
</dbReference>
<dbReference type="PANTHER" id="PTHR34277">
    <property type="entry name" value="CLAVATA3/ESR (CLE)-RELATED PROTEIN 26"/>
    <property type="match status" value="1"/>
</dbReference>
<name>A0A8S0TGY1_OLEEU</name>
<comment type="caution">
    <text evidence="3">The sequence shown here is derived from an EMBL/GenBank/DDBJ whole genome shotgun (WGS) entry which is preliminary data.</text>
</comment>
<gene>
    <name evidence="3" type="ORF">OLEA9_A055126</name>
</gene>
<keyword evidence="2" id="KW-0732">Signal</keyword>
<keyword evidence="4" id="KW-1185">Reference proteome</keyword>
<dbReference type="EMBL" id="CACTIH010006005">
    <property type="protein sequence ID" value="CAA3003689.1"/>
    <property type="molecule type" value="Genomic_DNA"/>
</dbReference>
<organism evidence="3 4">
    <name type="scientific">Olea europaea subsp. europaea</name>
    <dbReference type="NCBI Taxonomy" id="158383"/>
    <lineage>
        <taxon>Eukaryota</taxon>
        <taxon>Viridiplantae</taxon>
        <taxon>Streptophyta</taxon>
        <taxon>Embryophyta</taxon>
        <taxon>Tracheophyta</taxon>
        <taxon>Spermatophyta</taxon>
        <taxon>Magnoliopsida</taxon>
        <taxon>eudicotyledons</taxon>
        <taxon>Gunneridae</taxon>
        <taxon>Pentapetalae</taxon>
        <taxon>asterids</taxon>
        <taxon>lamiids</taxon>
        <taxon>Lamiales</taxon>
        <taxon>Oleaceae</taxon>
        <taxon>Oleeae</taxon>
        <taxon>Olea</taxon>
    </lineage>
</organism>
<accession>A0A8S0TGY1</accession>
<evidence type="ECO:0000313" key="3">
    <source>
        <dbReference type="EMBL" id="CAA3003689.1"/>
    </source>
</evidence>
<evidence type="ECO:0000256" key="1">
    <source>
        <dbReference type="SAM" id="MobiDB-lite"/>
    </source>
</evidence>
<feature type="signal peptide" evidence="2">
    <location>
        <begin position="1"/>
        <end position="25"/>
    </location>
</feature>
<evidence type="ECO:0000256" key="2">
    <source>
        <dbReference type="SAM" id="SignalP"/>
    </source>
</evidence>
<dbReference type="InterPro" id="IPR039316">
    <property type="entry name" value="CLE25/26"/>
</dbReference>
<evidence type="ECO:0000313" key="4">
    <source>
        <dbReference type="Proteomes" id="UP000594638"/>
    </source>
</evidence>
<dbReference type="OrthoDB" id="1910203at2759"/>
<feature type="chain" id="PRO_5035843913" description="CLAVATA3/ESR (CLE)-related protein 25" evidence="2">
    <location>
        <begin position="26"/>
        <end position="83"/>
    </location>
</feature>
<dbReference type="Gramene" id="OE9A055126T1">
    <property type="protein sequence ID" value="OE9A055126C1"/>
    <property type="gene ID" value="OE9A055126"/>
</dbReference>
<evidence type="ECO:0008006" key="5">
    <source>
        <dbReference type="Google" id="ProtNLM"/>
    </source>
</evidence>
<reference evidence="3 4" key="1">
    <citation type="submission" date="2019-12" db="EMBL/GenBank/DDBJ databases">
        <authorList>
            <person name="Alioto T."/>
            <person name="Alioto T."/>
            <person name="Gomez Garrido J."/>
        </authorList>
    </citation>
    <scope>NUCLEOTIDE SEQUENCE [LARGE SCALE GENOMIC DNA]</scope>
</reference>
<proteinExistence type="predicted"/>
<dbReference type="AlphaFoldDB" id="A0A8S0TGY1"/>
<sequence>MGSRSVLGAVLLASFLWFMFIGILAHQNNRTVVTISSSQSFKNLKPIESRKRDHLHNSDLNFVSKRRVPTGPDPIHNRGAGNS</sequence>
<protein>
    <recommendedName>
        <fullName evidence="5">CLAVATA3/ESR (CLE)-related protein 25</fullName>
    </recommendedName>
</protein>
<dbReference type="PANTHER" id="PTHR34277:SF18">
    <property type="entry name" value="CLAVATA3_ESR (CLE)-RELATED PROTEIN 25"/>
    <property type="match status" value="1"/>
</dbReference>
<feature type="region of interest" description="Disordered" evidence="1">
    <location>
        <begin position="58"/>
        <end position="83"/>
    </location>
</feature>